<dbReference type="EMBL" id="CP093313">
    <property type="protein sequence ID" value="UWZ86413.1"/>
    <property type="molecule type" value="Genomic_DNA"/>
</dbReference>
<gene>
    <name evidence="1" type="ORF">MOP44_10820</name>
</gene>
<organism evidence="1 2">
    <name type="scientific">Occallatibacter riparius</name>
    <dbReference type="NCBI Taxonomy" id="1002689"/>
    <lineage>
        <taxon>Bacteria</taxon>
        <taxon>Pseudomonadati</taxon>
        <taxon>Acidobacteriota</taxon>
        <taxon>Terriglobia</taxon>
        <taxon>Terriglobales</taxon>
        <taxon>Acidobacteriaceae</taxon>
        <taxon>Occallatibacter</taxon>
    </lineage>
</organism>
<dbReference type="Proteomes" id="UP001059380">
    <property type="component" value="Chromosome"/>
</dbReference>
<proteinExistence type="predicted"/>
<dbReference type="RefSeq" id="WP_260796053.1">
    <property type="nucleotide sequence ID" value="NZ_CP093313.1"/>
</dbReference>
<name>A0A9J7BYC6_9BACT</name>
<protein>
    <submittedName>
        <fullName evidence="1">Uncharacterized protein</fullName>
    </submittedName>
</protein>
<accession>A0A9J7BYC6</accession>
<evidence type="ECO:0000313" key="2">
    <source>
        <dbReference type="Proteomes" id="UP001059380"/>
    </source>
</evidence>
<dbReference type="AlphaFoldDB" id="A0A9J7BYC6"/>
<dbReference type="KEGG" id="orp:MOP44_10820"/>
<evidence type="ECO:0000313" key="1">
    <source>
        <dbReference type="EMBL" id="UWZ86413.1"/>
    </source>
</evidence>
<keyword evidence="2" id="KW-1185">Reference proteome</keyword>
<sequence length="59" mass="6597">MDTPRLSERVRVRGQQDKAFIVIKVDEEARTVDLVPASGAALQLNDVPFSDLQRKSTTQ</sequence>
<reference evidence="1" key="1">
    <citation type="submission" date="2021-04" db="EMBL/GenBank/DDBJ databases">
        <title>Phylogenetic analysis of Acidobacteriaceae.</title>
        <authorList>
            <person name="Qiu L."/>
            <person name="Zhang Q."/>
        </authorList>
    </citation>
    <scope>NUCLEOTIDE SEQUENCE</scope>
    <source>
        <strain evidence="1">DSM 25168</strain>
    </source>
</reference>